<evidence type="ECO:0000313" key="7">
    <source>
        <dbReference type="Proteomes" id="UP000609802"/>
    </source>
</evidence>
<dbReference type="InterPro" id="IPR003439">
    <property type="entry name" value="ABC_transporter-like_ATP-bd"/>
</dbReference>
<dbReference type="SMART" id="SM00382">
    <property type="entry name" value="AAA"/>
    <property type="match status" value="1"/>
</dbReference>
<keyword evidence="7" id="KW-1185">Reference proteome</keyword>
<organism evidence="6 7">
    <name type="scientific">Aliiroseovarius zhejiangensis</name>
    <dbReference type="NCBI Taxonomy" id="1632025"/>
    <lineage>
        <taxon>Bacteria</taxon>
        <taxon>Pseudomonadati</taxon>
        <taxon>Pseudomonadota</taxon>
        <taxon>Alphaproteobacteria</taxon>
        <taxon>Rhodobacterales</taxon>
        <taxon>Paracoccaceae</taxon>
        <taxon>Aliiroseovarius</taxon>
    </lineage>
</organism>
<protein>
    <submittedName>
        <fullName evidence="6">Cobalt ABC transporter</fullName>
    </submittedName>
</protein>
<dbReference type="EMBL" id="BNCH01000008">
    <property type="protein sequence ID" value="GHF06189.1"/>
    <property type="molecule type" value="Genomic_DNA"/>
</dbReference>
<keyword evidence="4" id="KW-0067">ATP-binding</keyword>
<keyword evidence="2" id="KW-0813">Transport</keyword>
<dbReference type="InterPro" id="IPR015856">
    <property type="entry name" value="ABC_transpr_CbiO/EcfA_su"/>
</dbReference>
<dbReference type="SUPFAM" id="SSF52540">
    <property type="entry name" value="P-loop containing nucleoside triphosphate hydrolases"/>
    <property type="match status" value="1"/>
</dbReference>
<feature type="domain" description="ABC transporter" evidence="5">
    <location>
        <begin position="19"/>
        <end position="243"/>
    </location>
</feature>
<sequence length="250" mass="27309">MRDERDDVRVKDTGAVTQIRFDAVDHVIDGRAILSGVSVDLSARRIGVIGRNGSGKTTFARLLAGLVAPTSGTVTIDGIDPAKDRRAALSLVGILFQNPDHQIIFPTVIEEVAFGLRQQGVDDPDARAQAVLDRFGKAHWRDAHVHSLSQGQKQLVCLMSILAMTPRILILDEPFAGLDIPTRMQLARYLSHYDGTLVHVSHDPRDLAGYDHVLWLERGAVKGQGADVLDAFTDEMMRQGGGDDISDLSR</sequence>
<evidence type="ECO:0000259" key="5">
    <source>
        <dbReference type="PROSITE" id="PS50893"/>
    </source>
</evidence>
<dbReference type="InterPro" id="IPR050095">
    <property type="entry name" value="ECF_ABC_transporter_ATP-bd"/>
</dbReference>
<evidence type="ECO:0000256" key="2">
    <source>
        <dbReference type="ARBA" id="ARBA00022448"/>
    </source>
</evidence>
<evidence type="ECO:0000256" key="4">
    <source>
        <dbReference type="ARBA" id="ARBA00022840"/>
    </source>
</evidence>
<comment type="similarity">
    <text evidence="1">Belongs to the ABC transporter superfamily.</text>
</comment>
<dbReference type="RefSeq" id="WP_191287281.1">
    <property type="nucleotide sequence ID" value="NZ_BNCH01000008.1"/>
</dbReference>
<dbReference type="Gene3D" id="3.40.50.300">
    <property type="entry name" value="P-loop containing nucleotide triphosphate hydrolases"/>
    <property type="match status" value="1"/>
</dbReference>
<dbReference type="PROSITE" id="PS50893">
    <property type="entry name" value="ABC_TRANSPORTER_2"/>
    <property type="match status" value="1"/>
</dbReference>
<evidence type="ECO:0000256" key="1">
    <source>
        <dbReference type="ARBA" id="ARBA00005417"/>
    </source>
</evidence>
<evidence type="ECO:0000313" key="6">
    <source>
        <dbReference type="EMBL" id="GHF06189.1"/>
    </source>
</evidence>
<dbReference type="InterPro" id="IPR027417">
    <property type="entry name" value="P-loop_NTPase"/>
</dbReference>
<dbReference type="Proteomes" id="UP000609802">
    <property type="component" value="Unassembled WGS sequence"/>
</dbReference>
<dbReference type="PANTHER" id="PTHR43553:SF24">
    <property type="entry name" value="ENERGY-COUPLING FACTOR TRANSPORTER ATP-BINDING PROTEIN ECFA1"/>
    <property type="match status" value="1"/>
</dbReference>
<reference evidence="7" key="1">
    <citation type="journal article" date="2019" name="Int. J. Syst. Evol. Microbiol.">
        <title>The Global Catalogue of Microorganisms (GCM) 10K type strain sequencing project: providing services to taxonomists for standard genome sequencing and annotation.</title>
        <authorList>
            <consortium name="The Broad Institute Genomics Platform"/>
            <consortium name="The Broad Institute Genome Sequencing Center for Infectious Disease"/>
            <person name="Wu L."/>
            <person name="Ma J."/>
        </authorList>
    </citation>
    <scope>NUCLEOTIDE SEQUENCE [LARGE SCALE GENOMIC DNA]</scope>
    <source>
        <strain evidence="7">KCTC 42443</strain>
    </source>
</reference>
<name>A0ABQ3J9A4_9RHOB</name>
<dbReference type="PANTHER" id="PTHR43553">
    <property type="entry name" value="HEAVY METAL TRANSPORTER"/>
    <property type="match status" value="1"/>
</dbReference>
<dbReference type="CDD" id="cd03225">
    <property type="entry name" value="ABC_cobalt_CbiO_domain1"/>
    <property type="match status" value="1"/>
</dbReference>
<gene>
    <name evidence="6" type="ORF">GCM10016455_29190</name>
</gene>
<keyword evidence="3" id="KW-0547">Nucleotide-binding</keyword>
<dbReference type="InterPro" id="IPR003593">
    <property type="entry name" value="AAA+_ATPase"/>
</dbReference>
<comment type="caution">
    <text evidence="6">The sequence shown here is derived from an EMBL/GenBank/DDBJ whole genome shotgun (WGS) entry which is preliminary data.</text>
</comment>
<evidence type="ECO:0000256" key="3">
    <source>
        <dbReference type="ARBA" id="ARBA00022741"/>
    </source>
</evidence>
<dbReference type="Pfam" id="PF00005">
    <property type="entry name" value="ABC_tran"/>
    <property type="match status" value="1"/>
</dbReference>
<accession>A0ABQ3J9A4</accession>
<proteinExistence type="inferred from homology"/>